<dbReference type="EMBL" id="CP071504">
    <property type="protein sequence ID" value="QSX28610.1"/>
    <property type="molecule type" value="Genomic_DNA"/>
</dbReference>
<dbReference type="AlphaFoldDB" id="A0A974XHP8"/>
<protein>
    <submittedName>
        <fullName evidence="1">DUF2835 domain-containing protein</fullName>
    </submittedName>
</protein>
<evidence type="ECO:0000313" key="1">
    <source>
        <dbReference type="EMBL" id="QSX28610.1"/>
    </source>
</evidence>
<gene>
    <name evidence="1" type="ORF">JYB88_09930</name>
</gene>
<reference evidence="1 2" key="1">
    <citation type="submission" date="2021-03" db="EMBL/GenBank/DDBJ databases">
        <title>Novel species identification of genus Shewanella.</title>
        <authorList>
            <person name="Liu G."/>
            <person name="Zhang Q."/>
        </authorList>
    </citation>
    <scope>NUCLEOTIDE SEQUENCE [LARGE SCALE GENOMIC DNA]</scope>
    <source>
        <strain evidence="1 2">FJAT-53726</strain>
    </source>
</reference>
<organism evidence="1 2">
    <name type="scientific">Shewanella cyperi</name>
    <dbReference type="NCBI Taxonomy" id="2814292"/>
    <lineage>
        <taxon>Bacteria</taxon>
        <taxon>Pseudomonadati</taxon>
        <taxon>Pseudomonadota</taxon>
        <taxon>Gammaproteobacteria</taxon>
        <taxon>Alteromonadales</taxon>
        <taxon>Shewanellaceae</taxon>
        <taxon>Shewanella</taxon>
    </lineage>
</organism>
<dbReference type="Proteomes" id="UP000663281">
    <property type="component" value="Chromosome"/>
</dbReference>
<dbReference type="RefSeq" id="WP_207319925.1">
    <property type="nucleotide sequence ID" value="NZ_CP071501.1"/>
</dbReference>
<dbReference type="InterPro" id="IPR021363">
    <property type="entry name" value="DUF2835"/>
</dbReference>
<accession>A0A974XHP8</accession>
<sequence length="72" mass="8714">MQLFFRINLSFDDFLPYYQGTAEMIQVKDDAGRLLWIHGRHLRRYLTREGIRGHFRLELDQQGKFVSIEKLE</sequence>
<keyword evidence="2" id="KW-1185">Reference proteome</keyword>
<dbReference type="KEGG" id="scyp:JYB88_09930"/>
<dbReference type="Pfam" id="PF11197">
    <property type="entry name" value="DUF2835"/>
    <property type="match status" value="1"/>
</dbReference>
<name>A0A974XHP8_9GAMM</name>
<proteinExistence type="predicted"/>
<evidence type="ECO:0000313" key="2">
    <source>
        <dbReference type="Proteomes" id="UP000663281"/>
    </source>
</evidence>